<dbReference type="EMBL" id="AP027081">
    <property type="protein sequence ID" value="BDU76297.1"/>
    <property type="molecule type" value="Genomic_DNA"/>
</dbReference>
<reference evidence="1" key="1">
    <citation type="journal article" date="2023" name="Int. J. Syst. Evol. Microbiol.">
        <title>Mesoterricola silvestris gen. nov., sp. nov., Mesoterricola sediminis sp. nov., Geothrix oryzae sp. nov., Geothrix edaphica sp. nov., Geothrix rubra sp. nov., and Geothrix limicola sp. nov., six novel members of Acidobacteriota isolated from soils.</title>
        <authorList>
            <person name="Itoh H."/>
            <person name="Sugisawa Y."/>
            <person name="Mise K."/>
            <person name="Xu Z."/>
            <person name="Kuniyasu M."/>
            <person name="Ushijima N."/>
            <person name="Kawano K."/>
            <person name="Kobayashi E."/>
            <person name="Shiratori Y."/>
            <person name="Masuda Y."/>
            <person name="Senoo K."/>
        </authorList>
    </citation>
    <scope>NUCLEOTIDE SEQUENCE</scope>
    <source>
        <strain evidence="1">W786</strain>
    </source>
</reference>
<sequence>MAVNVEISSTALTAVTTARGNYTLTAGDHRKQYGTLSVNEFVGTCVLLMLERLAQDHTYETEFRKRAAAYKASSQLVA</sequence>
<proteinExistence type="predicted"/>
<dbReference type="Proteomes" id="UP001228113">
    <property type="component" value="Chromosome"/>
</dbReference>
<protein>
    <submittedName>
        <fullName evidence="1">Uncharacterized protein</fullName>
    </submittedName>
</protein>
<organism evidence="1 2">
    <name type="scientific">Mesoterricola sediminis</name>
    <dbReference type="NCBI Taxonomy" id="2927980"/>
    <lineage>
        <taxon>Bacteria</taxon>
        <taxon>Pseudomonadati</taxon>
        <taxon>Acidobacteriota</taxon>
        <taxon>Holophagae</taxon>
        <taxon>Holophagales</taxon>
        <taxon>Holophagaceae</taxon>
        <taxon>Mesoterricola</taxon>
    </lineage>
</organism>
<gene>
    <name evidence="1" type="ORF">METESE_12550</name>
</gene>
<evidence type="ECO:0000313" key="2">
    <source>
        <dbReference type="Proteomes" id="UP001228113"/>
    </source>
</evidence>
<dbReference type="KEGG" id="msea:METESE_12550"/>
<dbReference type="RefSeq" id="WP_316411331.1">
    <property type="nucleotide sequence ID" value="NZ_AP027081.1"/>
</dbReference>
<keyword evidence="2" id="KW-1185">Reference proteome</keyword>
<dbReference type="AlphaFoldDB" id="A0AA48KDG4"/>
<name>A0AA48KDG4_9BACT</name>
<evidence type="ECO:0000313" key="1">
    <source>
        <dbReference type="EMBL" id="BDU76297.1"/>
    </source>
</evidence>
<accession>A0AA48KDG4</accession>